<gene>
    <name evidence="1" type="ORF">FMOSSE_LOCUS15282</name>
</gene>
<accession>A0A9N9I9K6</accession>
<sequence length="41" mass="4828">QDYDDDNKRLYSGSRETEYDASQILFSFLIENVSVKQIIQV</sequence>
<dbReference type="AlphaFoldDB" id="A0A9N9I9K6"/>
<name>A0A9N9I9K6_FUNMO</name>
<dbReference type="Proteomes" id="UP000789375">
    <property type="component" value="Unassembled WGS sequence"/>
</dbReference>
<feature type="non-terminal residue" evidence="1">
    <location>
        <position position="1"/>
    </location>
</feature>
<comment type="caution">
    <text evidence="1">The sequence shown here is derived from an EMBL/GenBank/DDBJ whole genome shotgun (WGS) entry which is preliminary data.</text>
</comment>
<organism evidence="1 2">
    <name type="scientific">Funneliformis mosseae</name>
    <name type="common">Endomycorrhizal fungus</name>
    <name type="synonym">Glomus mosseae</name>
    <dbReference type="NCBI Taxonomy" id="27381"/>
    <lineage>
        <taxon>Eukaryota</taxon>
        <taxon>Fungi</taxon>
        <taxon>Fungi incertae sedis</taxon>
        <taxon>Mucoromycota</taxon>
        <taxon>Glomeromycotina</taxon>
        <taxon>Glomeromycetes</taxon>
        <taxon>Glomerales</taxon>
        <taxon>Glomeraceae</taxon>
        <taxon>Funneliformis</taxon>
    </lineage>
</organism>
<evidence type="ECO:0000313" key="1">
    <source>
        <dbReference type="EMBL" id="CAG8725150.1"/>
    </source>
</evidence>
<evidence type="ECO:0000313" key="2">
    <source>
        <dbReference type="Proteomes" id="UP000789375"/>
    </source>
</evidence>
<keyword evidence="2" id="KW-1185">Reference proteome</keyword>
<protein>
    <submittedName>
        <fullName evidence="1">788_t:CDS:1</fullName>
    </submittedName>
</protein>
<proteinExistence type="predicted"/>
<reference evidence="1" key="1">
    <citation type="submission" date="2021-06" db="EMBL/GenBank/DDBJ databases">
        <authorList>
            <person name="Kallberg Y."/>
            <person name="Tangrot J."/>
            <person name="Rosling A."/>
        </authorList>
    </citation>
    <scope>NUCLEOTIDE SEQUENCE</scope>
    <source>
        <strain evidence="1">87-6 pot B 2015</strain>
    </source>
</reference>
<dbReference type="EMBL" id="CAJVPP010014777">
    <property type="protein sequence ID" value="CAG8725150.1"/>
    <property type="molecule type" value="Genomic_DNA"/>
</dbReference>